<protein>
    <recommendedName>
        <fullName evidence="5">6-carboxy-5,6,7,8-tetrahydropterin synthase</fullName>
        <ecNumber evidence="4">4.1.2.50</ecNumber>
    </recommendedName>
    <alternativeName>
        <fullName evidence="9">Queuosine biosynthesis protein QueD</fullName>
    </alternativeName>
</protein>
<keyword evidence="7" id="KW-0862">Zinc</keyword>
<evidence type="ECO:0000256" key="7">
    <source>
        <dbReference type="ARBA" id="ARBA00022833"/>
    </source>
</evidence>
<evidence type="ECO:0000256" key="3">
    <source>
        <dbReference type="ARBA" id="ARBA00008900"/>
    </source>
</evidence>
<comment type="similarity">
    <text evidence="3">Belongs to the PTPS family. QueD subfamily.</text>
</comment>
<comment type="cofactor">
    <cofactor evidence="1">
        <name>Zn(2+)</name>
        <dbReference type="ChEBI" id="CHEBI:29105"/>
    </cofactor>
</comment>
<evidence type="ECO:0000256" key="8">
    <source>
        <dbReference type="ARBA" id="ARBA00023239"/>
    </source>
</evidence>
<dbReference type="EMBL" id="JBGUBD010000005">
    <property type="protein sequence ID" value="MFA9478605.1"/>
    <property type="molecule type" value="Genomic_DNA"/>
</dbReference>
<proteinExistence type="inferred from homology"/>
<comment type="caution">
    <text evidence="11">The sequence shown here is derived from an EMBL/GenBank/DDBJ whole genome shotgun (WGS) entry which is preliminary data.</text>
</comment>
<comment type="catalytic activity">
    <reaction evidence="10">
        <text>7,8-dihydroneopterin 3'-triphosphate + H2O = 6-carboxy-5,6,7,8-tetrahydropterin + triphosphate + acetaldehyde + 2 H(+)</text>
        <dbReference type="Rhea" id="RHEA:27966"/>
        <dbReference type="ChEBI" id="CHEBI:15343"/>
        <dbReference type="ChEBI" id="CHEBI:15377"/>
        <dbReference type="ChEBI" id="CHEBI:15378"/>
        <dbReference type="ChEBI" id="CHEBI:18036"/>
        <dbReference type="ChEBI" id="CHEBI:58462"/>
        <dbReference type="ChEBI" id="CHEBI:61032"/>
        <dbReference type="EC" id="4.1.2.50"/>
    </reaction>
</comment>
<dbReference type="Pfam" id="PF01242">
    <property type="entry name" value="PTPS"/>
    <property type="match status" value="1"/>
</dbReference>
<evidence type="ECO:0000313" key="11">
    <source>
        <dbReference type="EMBL" id="MFA9478605.1"/>
    </source>
</evidence>
<dbReference type="EC" id="4.1.2.50" evidence="4"/>
<comment type="pathway">
    <text evidence="2">Purine metabolism; 7-cyano-7-deazaguanine biosynthesis.</text>
</comment>
<dbReference type="SUPFAM" id="SSF55620">
    <property type="entry name" value="Tetrahydrobiopterin biosynthesis enzymes-like"/>
    <property type="match status" value="1"/>
</dbReference>
<dbReference type="InterPro" id="IPR038418">
    <property type="entry name" value="6-PTP_synth/QueD_sf"/>
</dbReference>
<dbReference type="PANTHER" id="PTHR12589">
    <property type="entry name" value="PYRUVOYL TETRAHYDROBIOPTERIN SYNTHASE"/>
    <property type="match status" value="1"/>
</dbReference>
<dbReference type="InterPro" id="IPR007115">
    <property type="entry name" value="6-PTP_synth/QueD"/>
</dbReference>
<dbReference type="PROSITE" id="PS00987">
    <property type="entry name" value="PTPS_1"/>
    <property type="match status" value="1"/>
</dbReference>
<evidence type="ECO:0000256" key="9">
    <source>
        <dbReference type="ARBA" id="ARBA00031449"/>
    </source>
</evidence>
<sequence>MLELTRTVRFCLDEAADPSIWASAKDNTYSAWPAMRGLGRYYEISVTCRGEADPQTGYFLNIKHIDEAVREYALPDLAGLLTGPTPASAIPMGELMQRMVNQLYEPLRDTVAELTLHLTPRYALSIRSDDMEHVIVRQQYEFSAAHRLHVPELSDAENREVFGKCNNPAGHGHNYRLEVAVRAPIDPGGRVLDVDELDQTVARHVIDKLDHKHLNHDVPAFKDLNPSVEHISQVIWQMLASAVGPLGPAEGAVVLEEVRVWETEKTVCTYRGPGDGISNC</sequence>
<evidence type="ECO:0000256" key="2">
    <source>
        <dbReference type="ARBA" id="ARBA00005061"/>
    </source>
</evidence>
<reference evidence="11 12" key="1">
    <citation type="submission" date="2024-08" db="EMBL/GenBank/DDBJ databases">
        <title>Whole-genome sequencing of halo(alkali)philic microorganisms from hypersaline lakes.</title>
        <authorList>
            <person name="Sorokin D.Y."/>
            <person name="Merkel A.Y."/>
            <person name="Messina E."/>
            <person name="Yakimov M."/>
        </authorList>
    </citation>
    <scope>NUCLEOTIDE SEQUENCE [LARGE SCALE GENOMIC DNA]</scope>
    <source>
        <strain evidence="11 12">AB-hyl4</strain>
    </source>
</reference>
<evidence type="ECO:0000256" key="6">
    <source>
        <dbReference type="ARBA" id="ARBA00022723"/>
    </source>
</evidence>
<evidence type="ECO:0000256" key="1">
    <source>
        <dbReference type="ARBA" id="ARBA00001947"/>
    </source>
</evidence>
<name>A0ABV4U4T2_9BACT</name>
<gene>
    <name evidence="11" type="ORF">ACERK3_09890</name>
</gene>
<dbReference type="PANTHER" id="PTHR12589:SF7">
    <property type="entry name" value="6-PYRUVOYL TETRAHYDROBIOPTERIN SYNTHASE"/>
    <property type="match status" value="1"/>
</dbReference>
<dbReference type="InterPro" id="IPR022470">
    <property type="entry name" value="PTPS_Cys_AS"/>
</dbReference>
<evidence type="ECO:0000256" key="5">
    <source>
        <dbReference type="ARBA" id="ARBA00018141"/>
    </source>
</evidence>
<dbReference type="Gene3D" id="3.30.479.10">
    <property type="entry name" value="6-pyruvoyl tetrahydropterin synthase/QueD"/>
    <property type="match status" value="1"/>
</dbReference>
<dbReference type="RefSeq" id="WP_425345531.1">
    <property type="nucleotide sequence ID" value="NZ_JBGUBD010000005.1"/>
</dbReference>
<keyword evidence="12" id="KW-1185">Reference proteome</keyword>
<evidence type="ECO:0000313" key="12">
    <source>
        <dbReference type="Proteomes" id="UP001575105"/>
    </source>
</evidence>
<keyword evidence="6" id="KW-0479">Metal-binding</keyword>
<dbReference type="Proteomes" id="UP001575105">
    <property type="component" value="Unassembled WGS sequence"/>
</dbReference>
<keyword evidence="8" id="KW-0456">Lyase</keyword>
<evidence type="ECO:0000256" key="10">
    <source>
        <dbReference type="ARBA" id="ARBA00048807"/>
    </source>
</evidence>
<evidence type="ECO:0000256" key="4">
    <source>
        <dbReference type="ARBA" id="ARBA00012982"/>
    </source>
</evidence>
<accession>A0ABV4U4T2</accession>
<organism evidence="11 12">
    <name type="scientific">Natronomicrosphaera hydrolytica</name>
    <dbReference type="NCBI Taxonomy" id="3242702"/>
    <lineage>
        <taxon>Bacteria</taxon>
        <taxon>Pseudomonadati</taxon>
        <taxon>Planctomycetota</taxon>
        <taxon>Phycisphaerae</taxon>
        <taxon>Phycisphaerales</taxon>
        <taxon>Phycisphaeraceae</taxon>
        <taxon>Natronomicrosphaera</taxon>
    </lineage>
</organism>